<dbReference type="NCBIfam" id="NF041518">
    <property type="entry name" value="choice_anch_Q"/>
    <property type="match status" value="1"/>
</dbReference>
<sequence>MPRTLAVLLLALASLPAAADTFSVSNIGDDGAGSLRAAIVAANAAGSAGAPHRIEFTAAFPLNGEIELFTALPRINVVAEIDGNGRAPVLRPFDTTQDLRLLASSRALTLRRFTLQQGRADSGGCLASDGAGAGANLVLDRMRFAGCLSVQGGTTSAVGGAVSWTPTASVGVFESVFEANGAANTGTGTGSGGALSVTGPLLVQSSRFVDNLANGRFTSGAAIRWTGLTASTLEIRDSVFIGNLALPESGGAGFGGALAVDCPSCSVSVVRSYFGGNRAGFAGAIFVRGNNGEGAADTVLENTSFVDNRALGDGGALGTQGARLSGRHLSFFGNESPTLGAHLTTSSTQLVEWSNSAMAPKRAGSGNACAISSAAASTLGTLLAAGDNSCSIGLTGASAGVDFQVVGVDEAAVMPVLAFDPSSPAVDGANAARCLPTDARGVTRPQDGNGDGNAACDVGAFELQAIELFADGFED</sequence>
<protein>
    <recommendedName>
        <fullName evidence="4">Polymorphic outer membrane protein repeat-containing protein</fullName>
    </recommendedName>
</protein>
<evidence type="ECO:0000256" key="1">
    <source>
        <dbReference type="SAM" id="SignalP"/>
    </source>
</evidence>
<proteinExistence type="predicted"/>
<dbReference type="RefSeq" id="WP_091242817.1">
    <property type="nucleotide sequence ID" value="NZ_FNAG01000006.1"/>
</dbReference>
<dbReference type="SUPFAM" id="SSF51126">
    <property type="entry name" value="Pectin lyase-like"/>
    <property type="match status" value="1"/>
</dbReference>
<feature type="signal peptide" evidence="1">
    <location>
        <begin position="1"/>
        <end position="19"/>
    </location>
</feature>
<feature type="chain" id="PRO_5011775305" description="Polymorphic outer membrane protein repeat-containing protein" evidence="1">
    <location>
        <begin position="20"/>
        <end position="475"/>
    </location>
</feature>
<gene>
    <name evidence="2" type="ORF">SAMN04488509_106126</name>
</gene>
<dbReference type="PANTHER" id="PTHR11319:SF35">
    <property type="entry name" value="OUTER MEMBRANE PROTEIN PMPC-RELATED"/>
    <property type="match status" value="1"/>
</dbReference>
<dbReference type="InterPro" id="IPR059226">
    <property type="entry name" value="Choice_anch_Q_dom"/>
</dbReference>
<evidence type="ECO:0008006" key="4">
    <source>
        <dbReference type="Google" id="ProtNLM"/>
    </source>
</evidence>
<dbReference type="Proteomes" id="UP000199603">
    <property type="component" value="Unassembled WGS sequence"/>
</dbReference>
<reference evidence="2 3" key="1">
    <citation type="submission" date="2016-10" db="EMBL/GenBank/DDBJ databases">
        <authorList>
            <person name="de Groot N.N."/>
        </authorList>
    </citation>
    <scope>NUCLEOTIDE SEQUENCE [LARGE SCALE GENOMIC DNA]</scope>
    <source>
        <strain evidence="2 3">DSM 16957</strain>
    </source>
</reference>
<evidence type="ECO:0000313" key="3">
    <source>
        <dbReference type="Proteomes" id="UP000199603"/>
    </source>
</evidence>
<accession>A0A1G6XAL5</accession>
<dbReference type="STRING" id="265719.SAMN04488509_106126"/>
<keyword evidence="3" id="KW-1185">Reference proteome</keyword>
<keyword evidence="1" id="KW-0732">Signal</keyword>
<name>A0A1G6XAL5_9GAMM</name>
<dbReference type="InterPro" id="IPR011050">
    <property type="entry name" value="Pectin_lyase_fold/virulence"/>
</dbReference>
<organism evidence="2 3">
    <name type="scientific">Aquimonas voraii</name>
    <dbReference type="NCBI Taxonomy" id="265719"/>
    <lineage>
        <taxon>Bacteria</taxon>
        <taxon>Pseudomonadati</taxon>
        <taxon>Pseudomonadota</taxon>
        <taxon>Gammaproteobacteria</taxon>
        <taxon>Lysobacterales</taxon>
        <taxon>Lysobacteraceae</taxon>
        <taxon>Aquimonas</taxon>
    </lineage>
</organism>
<dbReference type="OrthoDB" id="5956938at2"/>
<dbReference type="PANTHER" id="PTHR11319">
    <property type="entry name" value="G PROTEIN-COUPLED RECEPTOR-RELATED"/>
    <property type="match status" value="1"/>
</dbReference>
<dbReference type="AlphaFoldDB" id="A0A1G6XAL5"/>
<dbReference type="EMBL" id="FNAG01000006">
    <property type="protein sequence ID" value="SDD75101.1"/>
    <property type="molecule type" value="Genomic_DNA"/>
</dbReference>
<evidence type="ECO:0000313" key="2">
    <source>
        <dbReference type="EMBL" id="SDD75101.1"/>
    </source>
</evidence>